<dbReference type="Pfam" id="PF04966">
    <property type="entry name" value="OprB"/>
    <property type="match status" value="1"/>
</dbReference>
<protein>
    <submittedName>
        <fullName evidence="3">Carbohydrate porin</fullName>
    </submittedName>
</protein>
<keyword evidence="2" id="KW-0732">Signal</keyword>
<accession>A0ABW0STQ6</accession>
<dbReference type="RefSeq" id="WP_377323857.1">
    <property type="nucleotide sequence ID" value="NZ_JBHSNG010000002.1"/>
</dbReference>
<evidence type="ECO:0000256" key="2">
    <source>
        <dbReference type="RuleBase" id="RU363072"/>
    </source>
</evidence>
<dbReference type="Proteomes" id="UP001596111">
    <property type="component" value="Unassembled WGS sequence"/>
</dbReference>
<dbReference type="InterPro" id="IPR038673">
    <property type="entry name" value="OprB_sf"/>
</dbReference>
<evidence type="ECO:0000313" key="3">
    <source>
        <dbReference type="EMBL" id="MFC5579869.1"/>
    </source>
</evidence>
<comment type="similarity">
    <text evidence="1 2">Belongs to the OprB family.</text>
</comment>
<feature type="signal peptide" evidence="2">
    <location>
        <begin position="1"/>
        <end position="26"/>
    </location>
</feature>
<keyword evidence="4" id="KW-1185">Reference proteome</keyword>
<dbReference type="InterPro" id="IPR052932">
    <property type="entry name" value="OprB_Porin"/>
</dbReference>
<evidence type="ECO:0000256" key="1">
    <source>
        <dbReference type="ARBA" id="ARBA00008769"/>
    </source>
</evidence>
<dbReference type="PANTHER" id="PTHR37944">
    <property type="entry name" value="PORIN B"/>
    <property type="match status" value="1"/>
</dbReference>
<name>A0ABW0STQ6_9GAMM</name>
<dbReference type="PANTHER" id="PTHR37944:SF1">
    <property type="entry name" value="PORIN B"/>
    <property type="match status" value="1"/>
</dbReference>
<gene>
    <name evidence="3" type="ORF">ACFPPB_01880</name>
</gene>
<dbReference type="Gene3D" id="2.40.160.180">
    <property type="entry name" value="Carbohydrate-selective porin OprB"/>
    <property type="match status" value="1"/>
</dbReference>
<organism evidence="3 4">
    <name type="scientific">Rhodanobacter terrae</name>
    <dbReference type="NCBI Taxonomy" id="418647"/>
    <lineage>
        <taxon>Bacteria</taxon>
        <taxon>Pseudomonadati</taxon>
        <taxon>Pseudomonadota</taxon>
        <taxon>Gammaproteobacteria</taxon>
        <taxon>Lysobacterales</taxon>
        <taxon>Rhodanobacteraceae</taxon>
        <taxon>Rhodanobacter</taxon>
    </lineage>
</organism>
<dbReference type="InterPro" id="IPR007049">
    <property type="entry name" value="Carb-sel_porin_OprB"/>
</dbReference>
<evidence type="ECO:0000313" key="4">
    <source>
        <dbReference type="Proteomes" id="UP001596111"/>
    </source>
</evidence>
<proteinExistence type="inferred from homology"/>
<reference evidence="4" key="1">
    <citation type="journal article" date="2019" name="Int. J. Syst. Evol. Microbiol.">
        <title>The Global Catalogue of Microorganisms (GCM) 10K type strain sequencing project: providing services to taxonomists for standard genome sequencing and annotation.</title>
        <authorList>
            <consortium name="The Broad Institute Genomics Platform"/>
            <consortium name="The Broad Institute Genome Sequencing Center for Infectious Disease"/>
            <person name="Wu L."/>
            <person name="Ma J."/>
        </authorList>
    </citation>
    <scope>NUCLEOTIDE SEQUENCE [LARGE SCALE GENOMIC DNA]</scope>
    <source>
        <strain evidence="4">CGMCC 1.13587</strain>
    </source>
</reference>
<dbReference type="EMBL" id="JBHSNG010000002">
    <property type="protein sequence ID" value="MFC5579869.1"/>
    <property type="molecule type" value="Genomic_DNA"/>
</dbReference>
<sequence>MPVQSLPIFLFAIVLAAAVAASPACAEDAQPAAKSGFSHAFVYTGEVFADVHGGLQRGATYTGLAQLSLDWADADWLAHTDIYMPHGESFNRRYVGGFSDVSNIDAVHQLRVHELWAQRTFGRVSLRTGLLAADTEFWGPGTANLFISSAFGAPSVVSGDLPNSPIFPQGVLGARLAFDLEHAGTLRLAVLDGDGGDQASVNRHGLHISLDEGALLLAEYQRVIDRDGEKKTDVRLAAYYHTGTFTNTQGDRVRGNSGFIGSMDHALDARLSVFARVGTALSDRSVVPWSVETGFNLRPVFGTGDKLGVGLAYVDLNGSTAITSKATPLRREVILESTLDWPISKSLDLQPEVQYIIDPGGTAAAHNARVVGLRATVHL</sequence>
<feature type="chain" id="PRO_5044989774" evidence="2">
    <location>
        <begin position="27"/>
        <end position="379"/>
    </location>
</feature>
<comment type="caution">
    <text evidence="3">The sequence shown here is derived from an EMBL/GenBank/DDBJ whole genome shotgun (WGS) entry which is preliminary data.</text>
</comment>